<name>A0A2S8FYR8_9BACT</name>
<dbReference type="EC" id="3.2.1.55" evidence="3"/>
<feature type="signal peptide" evidence="8">
    <location>
        <begin position="1"/>
        <end position="18"/>
    </location>
</feature>
<feature type="chain" id="PRO_5015753960" description="non-reducing end alpha-L-arabinofuranosidase" evidence="8">
    <location>
        <begin position="19"/>
        <end position="341"/>
    </location>
</feature>
<evidence type="ECO:0000256" key="2">
    <source>
        <dbReference type="ARBA" id="ARBA00004613"/>
    </source>
</evidence>
<evidence type="ECO:0000256" key="3">
    <source>
        <dbReference type="ARBA" id="ARBA00012670"/>
    </source>
</evidence>
<keyword evidence="4" id="KW-0964">Secreted</keyword>
<dbReference type="Proteomes" id="UP000238322">
    <property type="component" value="Unassembled WGS sequence"/>
</dbReference>
<evidence type="ECO:0000313" key="10">
    <source>
        <dbReference type="Proteomes" id="UP000238322"/>
    </source>
</evidence>
<comment type="caution">
    <text evidence="9">The sequence shown here is derived from an EMBL/GenBank/DDBJ whole genome shotgun (WGS) entry which is preliminary data.</text>
</comment>
<dbReference type="AlphaFoldDB" id="A0A2S8FYR8"/>
<dbReference type="OrthoDB" id="9795554at2"/>
<dbReference type="Pfam" id="PF03664">
    <property type="entry name" value="Glyco_hydro_62"/>
    <property type="match status" value="1"/>
</dbReference>
<sequence>MLRLLLVVVVLFPCVVQAEESTEFRLPSQWICSAPLISPEQRTKDPSHAQKDPTVVFHDGRWHVFMTAKLEGRSVIEYCSFANWEEADKSARTILDVSDSDYYCAPQVLFFTPHQKWYLVYQVGVPGNKKMMVAYSTTTDIADPKSWTKAAPMLDGGPNDPRTVGGLDFWVICDDDRAYLFFTSLNGKMWRMWTSLEQFPKGMDHCELALEAKIFEASHTYRLAGMNKYLTIIEENGRRYFKAFLADRLDGTWQPLAVTRQQPFAADTNIRPADGVTAWTDNVSHGELVRANNDQTLTIDPHDLRFVFQGMWDKDKQDKSYGAFSWRIGMLTPDWGDKADK</sequence>
<dbReference type="EMBL" id="PUHY01000005">
    <property type="protein sequence ID" value="PQO37240.1"/>
    <property type="molecule type" value="Genomic_DNA"/>
</dbReference>
<dbReference type="RefSeq" id="WP_105328491.1">
    <property type="nucleotide sequence ID" value="NZ_PUHY01000005.1"/>
</dbReference>
<dbReference type="SUPFAM" id="SSF75005">
    <property type="entry name" value="Arabinanase/levansucrase/invertase"/>
    <property type="match status" value="1"/>
</dbReference>
<evidence type="ECO:0000256" key="6">
    <source>
        <dbReference type="ARBA" id="ARBA00022801"/>
    </source>
</evidence>
<dbReference type="PANTHER" id="PTHR40631">
    <property type="entry name" value="ALPHA-L-ARABINOFURANOSIDASE AXHA-2-RELATED"/>
    <property type="match status" value="1"/>
</dbReference>
<gene>
    <name evidence="9" type="ORF">C5Y83_04635</name>
</gene>
<keyword evidence="6 9" id="KW-0378">Hydrolase</keyword>
<proteinExistence type="predicted"/>
<dbReference type="Gene3D" id="2.115.10.20">
    <property type="entry name" value="Glycosyl hydrolase domain, family 43"/>
    <property type="match status" value="1"/>
</dbReference>
<protein>
    <recommendedName>
        <fullName evidence="3">non-reducing end alpha-L-arabinofuranosidase</fullName>
        <ecNumber evidence="3">3.2.1.55</ecNumber>
    </recommendedName>
</protein>
<evidence type="ECO:0000256" key="1">
    <source>
        <dbReference type="ARBA" id="ARBA00001462"/>
    </source>
</evidence>
<accession>A0A2S8FYR8</accession>
<dbReference type="GO" id="GO:0005576">
    <property type="term" value="C:extracellular region"/>
    <property type="evidence" value="ECO:0007669"/>
    <property type="project" value="UniProtKB-SubCell"/>
</dbReference>
<organism evidence="9 10">
    <name type="scientific">Blastopirellula marina</name>
    <dbReference type="NCBI Taxonomy" id="124"/>
    <lineage>
        <taxon>Bacteria</taxon>
        <taxon>Pseudomonadati</taxon>
        <taxon>Planctomycetota</taxon>
        <taxon>Planctomycetia</taxon>
        <taxon>Pirellulales</taxon>
        <taxon>Pirellulaceae</taxon>
        <taxon>Blastopirellula</taxon>
    </lineage>
</organism>
<comment type="subcellular location">
    <subcellularLocation>
        <location evidence="2">Secreted</location>
    </subcellularLocation>
</comment>
<evidence type="ECO:0000256" key="4">
    <source>
        <dbReference type="ARBA" id="ARBA00022525"/>
    </source>
</evidence>
<dbReference type="GO" id="GO:0046373">
    <property type="term" value="P:L-arabinose metabolic process"/>
    <property type="evidence" value="ECO:0007669"/>
    <property type="project" value="InterPro"/>
</dbReference>
<evidence type="ECO:0000313" key="9">
    <source>
        <dbReference type="EMBL" id="PQO37240.1"/>
    </source>
</evidence>
<evidence type="ECO:0000256" key="8">
    <source>
        <dbReference type="SAM" id="SignalP"/>
    </source>
</evidence>
<keyword evidence="7" id="KW-0326">Glycosidase</keyword>
<reference evidence="9 10" key="1">
    <citation type="submission" date="2018-02" db="EMBL/GenBank/DDBJ databases">
        <title>Comparative genomes isolates from brazilian mangrove.</title>
        <authorList>
            <person name="Araujo J.E."/>
            <person name="Taketani R.G."/>
            <person name="Silva M.C.P."/>
            <person name="Loureco M.V."/>
            <person name="Andreote F.D."/>
        </authorList>
    </citation>
    <scope>NUCLEOTIDE SEQUENCE [LARGE SCALE GENOMIC DNA]</scope>
    <source>
        <strain evidence="9 10">Hex-1 MGV</strain>
    </source>
</reference>
<dbReference type="GO" id="GO:0046556">
    <property type="term" value="F:alpha-L-arabinofuranosidase activity"/>
    <property type="evidence" value="ECO:0007669"/>
    <property type="project" value="UniProtKB-EC"/>
</dbReference>
<dbReference type="InterPro" id="IPR005193">
    <property type="entry name" value="GH62_arabinosidase"/>
</dbReference>
<comment type="catalytic activity">
    <reaction evidence="1">
        <text>Hydrolysis of terminal non-reducing alpha-L-arabinofuranoside residues in alpha-L-arabinosides.</text>
        <dbReference type="EC" id="3.2.1.55"/>
    </reaction>
</comment>
<keyword evidence="5 8" id="KW-0732">Signal</keyword>
<evidence type="ECO:0000256" key="5">
    <source>
        <dbReference type="ARBA" id="ARBA00022729"/>
    </source>
</evidence>
<evidence type="ECO:0000256" key="7">
    <source>
        <dbReference type="ARBA" id="ARBA00023295"/>
    </source>
</evidence>
<dbReference type="PANTHER" id="PTHR40631:SF2">
    <property type="entry name" value="ALPHA-L-ARABINOFURANOSIDASE"/>
    <property type="match status" value="1"/>
</dbReference>
<dbReference type="InterPro" id="IPR023296">
    <property type="entry name" value="Glyco_hydro_beta-prop_sf"/>
</dbReference>